<evidence type="ECO:0000256" key="7">
    <source>
        <dbReference type="SAM" id="MobiDB-lite"/>
    </source>
</evidence>
<gene>
    <name evidence="10" type="ORF">Psi02_55150</name>
</gene>
<evidence type="ECO:0000256" key="1">
    <source>
        <dbReference type="ARBA" id="ARBA00004651"/>
    </source>
</evidence>
<feature type="transmembrane region" description="Helical" evidence="8">
    <location>
        <begin position="242"/>
        <end position="265"/>
    </location>
</feature>
<dbReference type="EMBL" id="BOOQ01000038">
    <property type="protein sequence ID" value="GII49091.1"/>
    <property type="molecule type" value="Genomic_DNA"/>
</dbReference>
<evidence type="ECO:0000256" key="2">
    <source>
        <dbReference type="ARBA" id="ARBA00022448"/>
    </source>
</evidence>
<evidence type="ECO:0000256" key="8">
    <source>
        <dbReference type="SAM" id="Phobius"/>
    </source>
</evidence>
<dbReference type="GO" id="GO:0022857">
    <property type="term" value="F:transmembrane transporter activity"/>
    <property type="evidence" value="ECO:0007669"/>
    <property type="project" value="InterPro"/>
</dbReference>
<dbReference type="InterPro" id="IPR020846">
    <property type="entry name" value="MFS_dom"/>
</dbReference>
<keyword evidence="5 8" id="KW-1133">Transmembrane helix</keyword>
<name>A0A8J3UR15_9ACTN</name>
<keyword evidence="2" id="KW-0813">Transport</keyword>
<proteinExistence type="predicted"/>
<dbReference type="InterPro" id="IPR011701">
    <property type="entry name" value="MFS"/>
</dbReference>
<feature type="domain" description="Major facilitator superfamily (MFS) profile" evidence="9">
    <location>
        <begin position="31"/>
        <end position="418"/>
    </location>
</feature>
<dbReference type="PANTHER" id="PTHR23517">
    <property type="entry name" value="RESISTANCE PROTEIN MDTM, PUTATIVE-RELATED-RELATED"/>
    <property type="match status" value="1"/>
</dbReference>
<dbReference type="RefSeq" id="WP_203978521.1">
    <property type="nucleotide sequence ID" value="NZ_BAAAKY010000051.1"/>
</dbReference>
<comment type="subcellular location">
    <subcellularLocation>
        <location evidence="1">Cell membrane</location>
        <topology evidence="1">Multi-pass membrane protein</topology>
    </subcellularLocation>
</comment>
<feature type="transmembrane region" description="Helical" evidence="8">
    <location>
        <begin position="388"/>
        <end position="409"/>
    </location>
</feature>
<feature type="transmembrane region" description="Helical" evidence="8">
    <location>
        <begin position="360"/>
        <end position="382"/>
    </location>
</feature>
<feature type="transmembrane region" description="Helical" evidence="8">
    <location>
        <begin position="326"/>
        <end position="348"/>
    </location>
</feature>
<keyword evidence="6 8" id="KW-0472">Membrane</keyword>
<feature type="transmembrane region" description="Helical" evidence="8">
    <location>
        <begin position="190"/>
        <end position="207"/>
    </location>
</feature>
<dbReference type="InterPro" id="IPR050171">
    <property type="entry name" value="MFS_Transporters"/>
</dbReference>
<accession>A0A8J3UR15</accession>
<evidence type="ECO:0000256" key="5">
    <source>
        <dbReference type="ARBA" id="ARBA00022989"/>
    </source>
</evidence>
<evidence type="ECO:0000259" key="9">
    <source>
        <dbReference type="PROSITE" id="PS50850"/>
    </source>
</evidence>
<keyword evidence="3" id="KW-1003">Cell membrane</keyword>
<dbReference type="PROSITE" id="PS50850">
    <property type="entry name" value="MFS"/>
    <property type="match status" value="1"/>
</dbReference>
<sequence>MTNPDTVGLLSGPEGRRAQNPSSHRPHLPRTVGFAGISAAMVAILVAAGAPTPLLPIYQKNWGLAPWQLTLAFGVYAIALLIAILVIGSLSDHVGRRPLMIAALTVELAAMLVFLFAPSIGWLITARIVQGVATGAASSSLSAAVVELAPERHKKLGALMTSMAPLAGLGIGALFTGLLDQFVSDPAFTAWRVLVVVMAAGTVFTVFTPETSSRKPGALASLVPRVSVPPQVRGLFASTMPVVISAFMTMALFLGLVPIVMGAVFEVRTPLVGALAAFVTFGVGTVVSAITTGVRPHHLRLLGASAITVGAFEFIVSVRAEALPFLWIAAVLGGAGLGASFSGITRGLVPEVKAHERAGLFTAIYLVGYLAMGIPAIIAGQFAGAVGVTSMATGFGIVIAVLAMAGVVVTGTRTARRRKAHAA</sequence>
<dbReference type="InterPro" id="IPR036259">
    <property type="entry name" value="MFS_trans_sf"/>
</dbReference>
<keyword evidence="4 8" id="KW-0812">Transmembrane</keyword>
<protein>
    <submittedName>
        <fullName evidence="10">MFS transporter</fullName>
    </submittedName>
</protein>
<evidence type="ECO:0000256" key="6">
    <source>
        <dbReference type="ARBA" id="ARBA00023136"/>
    </source>
</evidence>
<feature type="transmembrane region" description="Helical" evidence="8">
    <location>
        <begin position="156"/>
        <end position="178"/>
    </location>
</feature>
<dbReference type="Proteomes" id="UP000644610">
    <property type="component" value="Unassembled WGS sequence"/>
</dbReference>
<dbReference type="Gene3D" id="1.20.1250.20">
    <property type="entry name" value="MFS general substrate transporter like domains"/>
    <property type="match status" value="1"/>
</dbReference>
<dbReference type="Pfam" id="PF07690">
    <property type="entry name" value="MFS_1"/>
    <property type="match status" value="1"/>
</dbReference>
<feature type="transmembrane region" description="Helical" evidence="8">
    <location>
        <begin position="32"/>
        <end position="55"/>
    </location>
</feature>
<evidence type="ECO:0000256" key="3">
    <source>
        <dbReference type="ARBA" id="ARBA00022475"/>
    </source>
</evidence>
<dbReference type="SUPFAM" id="SSF103473">
    <property type="entry name" value="MFS general substrate transporter"/>
    <property type="match status" value="1"/>
</dbReference>
<comment type="caution">
    <text evidence="10">The sequence shown here is derived from an EMBL/GenBank/DDBJ whole genome shotgun (WGS) entry which is preliminary data.</text>
</comment>
<feature type="transmembrane region" description="Helical" evidence="8">
    <location>
        <begin position="99"/>
        <end position="122"/>
    </location>
</feature>
<dbReference type="AlphaFoldDB" id="A0A8J3UR15"/>
<dbReference type="PANTHER" id="PTHR23517:SF13">
    <property type="entry name" value="MAJOR FACILITATOR SUPERFAMILY MFS_1"/>
    <property type="match status" value="1"/>
</dbReference>
<reference evidence="10" key="1">
    <citation type="submission" date="2021-01" db="EMBL/GenBank/DDBJ databases">
        <title>Whole genome shotgun sequence of Planotetraspora silvatica NBRC 100141.</title>
        <authorList>
            <person name="Komaki H."/>
            <person name="Tamura T."/>
        </authorList>
    </citation>
    <scope>NUCLEOTIDE SEQUENCE</scope>
    <source>
        <strain evidence="10">NBRC 100141</strain>
    </source>
</reference>
<keyword evidence="11" id="KW-1185">Reference proteome</keyword>
<feature type="transmembrane region" description="Helical" evidence="8">
    <location>
        <begin position="301"/>
        <end position="320"/>
    </location>
</feature>
<feature type="transmembrane region" description="Helical" evidence="8">
    <location>
        <begin position="67"/>
        <end position="87"/>
    </location>
</feature>
<evidence type="ECO:0000313" key="10">
    <source>
        <dbReference type="EMBL" id="GII49091.1"/>
    </source>
</evidence>
<feature type="region of interest" description="Disordered" evidence="7">
    <location>
        <begin position="1"/>
        <end position="27"/>
    </location>
</feature>
<evidence type="ECO:0000256" key="4">
    <source>
        <dbReference type="ARBA" id="ARBA00022692"/>
    </source>
</evidence>
<organism evidence="10 11">
    <name type="scientific">Planotetraspora silvatica</name>
    <dbReference type="NCBI Taxonomy" id="234614"/>
    <lineage>
        <taxon>Bacteria</taxon>
        <taxon>Bacillati</taxon>
        <taxon>Actinomycetota</taxon>
        <taxon>Actinomycetes</taxon>
        <taxon>Streptosporangiales</taxon>
        <taxon>Streptosporangiaceae</taxon>
        <taxon>Planotetraspora</taxon>
    </lineage>
</organism>
<dbReference type="GO" id="GO:0005886">
    <property type="term" value="C:plasma membrane"/>
    <property type="evidence" value="ECO:0007669"/>
    <property type="project" value="UniProtKB-SubCell"/>
</dbReference>
<feature type="transmembrane region" description="Helical" evidence="8">
    <location>
        <begin position="271"/>
        <end position="294"/>
    </location>
</feature>
<evidence type="ECO:0000313" key="11">
    <source>
        <dbReference type="Proteomes" id="UP000644610"/>
    </source>
</evidence>